<dbReference type="InterPro" id="IPR011051">
    <property type="entry name" value="RmlC_Cupin_sf"/>
</dbReference>
<evidence type="ECO:0000313" key="2">
    <source>
        <dbReference type="EMBL" id="SVB10020.1"/>
    </source>
</evidence>
<evidence type="ECO:0000259" key="1">
    <source>
        <dbReference type="Pfam" id="PF07883"/>
    </source>
</evidence>
<dbReference type="SUPFAM" id="SSF51182">
    <property type="entry name" value="RmlC-like cupins"/>
    <property type="match status" value="1"/>
</dbReference>
<reference evidence="2" key="1">
    <citation type="submission" date="2018-05" db="EMBL/GenBank/DDBJ databases">
        <authorList>
            <person name="Lanie J.A."/>
            <person name="Ng W.-L."/>
            <person name="Kazmierczak K.M."/>
            <person name="Andrzejewski T.M."/>
            <person name="Davidsen T.M."/>
            <person name="Wayne K.J."/>
            <person name="Tettelin H."/>
            <person name="Glass J.I."/>
            <person name="Rusch D."/>
            <person name="Podicherti R."/>
            <person name="Tsui H.-C.T."/>
            <person name="Winkler M.E."/>
        </authorList>
    </citation>
    <scope>NUCLEOTIDE SEQUENCE</scope>
</reference>
<dbReference type="InterPro" id="IPR013096">
    <property type="entry name" value="Cupin_2"/>
</dbReference>
<accession>A0A382B872</accession>
<dbReference type="Pfam" id="PF07883">
    <property type="entry name" value="Cupin_2"/>
    <property type="match status" value="1"/>
</dbReference>
<dbReference type="EMBL" id="UINC01028653">
    <property type="protein sequence ID" value="SVB10020.1"/>
    <property type="molecule type" value="Genomic_DNA"/>
</dbReference>
<name>A0A382B872_9ZZZZ</name>
<gene>
    <name evidence="2" type="ORF">METZ01_LOCUS162874</name>
</gene>
<sequence>MDDLLTEKKFPLPLDQDAVAANWQQRGYSCNLFVDSPGQEWLNFTHNTDELVTVLEGQLELVVGNEKIEMDPGDEVFIPAKALHSVINIHEGVSRWLFGYN</sequence>
<organism evidence="2">
    <name type="scientific">marine metagenome</name>
    <dbReference type="NCBI Taxonomy" id="408172"/>
    <lineage>
        <taxon>unclassified sequences</taxon>
        <taxon>metagenomes</taxon>
        <taxon>ecological metagenomes</taxon>
    </lineage>
</organism>
<dbReference type="AlphaFoldDB" id="A0A382B872"/>
<feature type="domain" description="Cupin type-2" evidence="1">
    <location>
        <begin position="36"/>
        <end position="98"/>
    </location>
</feature>
<proteinExistence type="predicted"/>
<dbReference type="Gene3D" id="2.60.120.10">
    <property type="entry name" value="Jelly Rolls"/>
    <property type="match status" value="1"/>
</dbReference>
<protein>
    <recommendedName>
        <fullName evidence="1">Cupin type-2 domain-containing protein</fullName>
    </recommendedName>
</protein>
<dbReference type="InterPro" id="IPR014710">
    <property type="entry name" value="RmlC-like_jellyroll"/>
</dbReference>